<reference evidence="2" key="1">
    <citation type="submission" date="2025-02" db="EMBL/GenBank/DDBJ databases">
        <authorList>
            <consortium name="NCBI Genome Project"/>
        </authorList>
    </citation>
    <scope>NUCLEOTIDE SEQUENCE</scope>
</reference>
<feature type="region of interest" description="Disordered" evidence="1">
    <location>
        <begin position="11"/>
        <end position="56"/>
    </location>
</feature>
<organism evidence="2">
    <name type="scientific">Aspergillus niger</name>
    <dbReference type="NCBI Taxonomy" id="5061"/>
    <lineage>
        <taxon>Eukaryota</taxon>
        <taxon>Fungi</taxon>
        <taxon>Dikarya</taxon>
        <taxon>Ascomycota</taxon>
        <taxon>Pezizomycotina</taxon>
        <taxon>Eurotiomycetes</taxon>
        <taxon>Eurotiomycetidae</taxon>
        <taxon>Eurotiales</taxon>
        <taxon>Aspergillaceae</taxon>
        <taxon>Aspergillus</taxon>
        <taxon>Aspergillus subgen. Circumdati</taxon>
    </lineage>
</organism>
<evidence type="ECO:0000313" key="2">
    <source>
        <dbReference type="RefSeq" id="XP_059607013.1"/>
    </source>
</evidence>
<dbReference type="GeneID" id="84593100"/>
<evidence type="ECO:0008006" key="3">
    <source>
        <dbReference type="Google" id="ProtNLM"/>
    </source>
</evidence>
<name>A0AAJ8C0C6_ASPNG</name>
<feature type="region of interest" description="Disordered" evidence="1">
    <location>
        <begin position="72"/>
        <end position="97"/>
    </location>
</feature>
<dbReference type="AlphaFoldDB" id="A0AAJ8C0C6"/>
<protein>
    <recommendedName>
        <fullName evidence="3">Transmembrane protein</fullName>
    </recommendedName>
</protein>
<sequence length="164" mass="18074">MSLYVIRCAVSGAPASSRESNKSSKSMNQGRKQNEDDGTPRMRRPAQNRTVRWRSSTVNREMLMQSMLEDKRAKCKKAPMVSQGETEKPNDPTQQPTIVTNTEKPTRIATVAGRYHSSAIGAVAVAAAFLAVSYITPRVWVPVSRNTELIDGRLAEINGRSPAQ</sequence>
<dbReference type="RefSeq" id="XP_059607013.1">
    <property type="nucleotide sequence ID" value="XM_059744472.1"/>
</dbReference>
<accession>A0AAJ8C0C6</accession>
<dbReference type="KEGG" id="ang:An15g01260"/>
<reference evidence="2" key="2">
    <citation type="submission" date="2025-08" db="UniProtKB">
        <authorList>
            <consortium name="RefSeq"/>
        </authorList>
    </citation>
    <scope>IDENTIFICATION</scope>
</reference>
<evidence type="ECO:0000256" key="1">
    <source>
        <dbReference type="SAM" id="MobiDB-lite"/>
    </source>
</evidence>
<dbReference type="VEuPathDB" id="FungiDB:An15g01260"/>
<proteinExistence type="predicted"/>
<gene>
    <name evidence="2" type="ORF">An15g01260</name>
</gene>
<feature type="compositionally biased region" description="Polar residues" evidence="1">
    <location>
        <begin position="47"/>
        <end position="56"/>
    </location>
</feature>